<accession>A0ABV6HS70</accession>
<keyword evidence="2" id="KW-1185">Reference proteome</keyword>
<dbReference type="SUPFAM" id="SSF141694">
    <property type="entry name" value="AF2212/PG0164-like"/>
    <property type="match status" value="1"/>
</dbReference>
<sequence length="160" mass="18220">MHKFVAEINIIGINPFVFVPEKILQDIFKEAGKEKGKIPIRGSINGNPYKQTLVKYQGDWRLYVNTLMLKNSPKRIGEVVELTLEFDPGDRTIKPHQKLVAALGENQDAKDVFDKLSPSLQNEIIRYIANLKTETSIDKNVIRAIDFLLGKSRFIGRDKP</sequence>
<name>A0ABV6HS70_9SPHI</name>
<dbReference type="Pfam" id="PF08922">
    <property type="entry name" value="DUF1905"/>
    <property type="match status" value="1"/>
</dbReference>
<evidence type="ECO:0000313" key="2">
    <source>
        <dbReference type="Proteomes" id="UP001589774"/>
    </source>
</evidence>
<dbReference type="Pfam" id="PF13376">
    <property type="entry name" value="OmdA"/>
    <property type="match status" value="1"/>
</dbReference>
<dbReference type="EMBL" id="JBHLWO010000007">
    <property type="protein sequence ID" value="MFC0321721.1"/>
    <property type="molecule type" value="Genomic_DNA"/>
</dbReference>
<dbReference type="Proteomes" id="UP001589774">
    <property type="component" value="Unassembled WGS sequence"/>
</dbReference>
<dbReference type="RefSeq" id="WP_013665849.1">
    <property type="nucleotide sequence ID" value="NZ_JBHLWO010000007.1"/>
</dbReference>
<proteinExistence type="predicted"/>
<dbReference type="Gene3D" id="2.40.30.100">
    <property type="entry name" value="AF2212/PG0164-like"/>
    <property type="match status" value="1"/>
</dbReference>
<dbReference type="InterPro" id="IPR037079">
    <property type="entry name" value="AF2212/PG0164-like_sf"/>
</dbReference>
<gene>
    <name evidence="1" type="ORF">ACFFI0_25640</name>
</gene>
<comment type="caution">
    <text evidence="1">The sequence shown here is derived from an EMBL/GenBank/DDBJ whole genome shotgun (WGS) entry which is preliminary data.</text>
</comment>
<organism evidence="1 2">
    <name type="scientific">Olivibacter oleidegradans</name>
    <dbReference type="NCBI Taxonomy" id="760123"/>
    <lineage>
        <taxon>Bacteria</taxon>
        <taxon>Pseudomonadati</taxon>
        <taxon>Bacteroidota</taxon>
        <taxon>Sphingobacteriia</taxon>
        <taxon>Sphingobacteriales</taxon>
        <taxon>Sphingobacteriaceae</taxon>
        <taxon>Olivibacter</taxon>
    </lineage>
</organism>
<reference evidence="1 2" key="1">
    <citation type="submission" date="2024-09" db="EMBL/GenBank/DDBJ databases">
        <authorList>
            <person name="Sun Q."/>
            <person name="Mori K."/>
        </authorList>
    </citation>
    <scope>NUCLEOTIDE SEQUENCE [LARGE SCALE GENOMIC DNA]</scope>
    <source>
        <strain evidence="1 2">CCM 7765</strain>
    </source>
</reference>
<evidence type="ECO:0000313" key="1">
    <source>
        <dbReference type="EMBL" id="MFC0321721.1"/>
    </source>
</evidence>
<dbReference type="InterPro" id="IPR015018">
    <property type="entry name" value="DUF1905"/>
</dbReference>
<protein>
    <submittedName>
        <fullName evidence="1">YdeI/OmpD-associated family protein</fullName>
    </submittedName>
</protein>